<dbReference type="EMBL" id="AHJE01000114">
    <property type="protein sequence ID" value="EHP38660.1"/>
    <property type="molecule type" value="Genomic_DNA"/>
</dbReference>
<evidence type="ECO:0008006" key="5">
    <source>
        <dbReference type="Google" id="ProtNLM"/>
    </source>
</evidence>
<evidence type="ECO:0000313" key="4">
    <source>
        <dbReference type="Proteomes" id="UP000005808"/>
    </source>
</evidence>
<evidence type="ECO:0000256" key="1">
    <source>
        <dbReference type="SAM" id="MobiDB-lite"/>
    </source>
</evidence>
<feature type="region of interest" description="Disordered" evidence="1">
    <location>
        <begin position="130"/>
        <end position="152"/>
    </location>
</feature>
<dbReference type="RefSeq" id="WP_006163200.1">
    <property type="nucleotide sequence ID" value="NZ_AHJE01000114.1"/>
</dbReference>
<protein>
    <recommendedName>
        <fullName evidence="5">Transmembrane protein</fullName>
    </recommendedName>
</protein>
<dbReference type="AlphaFoldDB" id="H1SFT8"/>
<keyword evidence="2" id="KW-0472">Membrane</keyword>
<comment type="caution">
    <text evidence="3">The sequence shown here is derived from an EMBL/GenBank/DDBJ whole genome shotgun (WGS) entry which is preliminary data.</text>
</comment>
<gene>
    <name evidence="3" type="ORF">OR16_36112</name>
</gene>
<name>H1SFT8_9BURK</name>
<keyword evidence="2" id="KW-0812">Transmembrane</keyword>
<proteinExistence type="predicted"/>
<keyword evidence="2" id="KW-1133">Transmembrane helix</keyword>
<dbReference type="PATRIC" id="fig|1127483.3.peg.7212"/>
<accession>H1SFT8</accession>
<reference evidence="3 4" key="1">
    <citation type="journal article" date="2012" name="J. Bacteriol.">
        <title>De Novo Genome Project of Cupriavidus basilensis OR16.</title>
        <authorList>
            <person name="Cserhati M."/>
            <person name="Kriszt B."/>
            <person name="Szoboszlay S."/>
            <person name="Toth A."/>
            <person name="Szabo I."/>
            <person name="Tancsics A."/>
            <person name="Nagy I."/>
            <person name="Horvath B."/>
            <person name="Nagy I."/>
            <person name="Kukolya J."/>
        </authorList>
    </citation>
    <scope>NUCLEOTIDE SEQUENCE [LARGE SCALE GENOMIC DNA]</scope>
    <source>
        <strain evidence="3 4">OR16</strain>
    </source>
</reference>
<sequence length="227" mass="22993">MQDSLAALRAEAVRAHLAAIEPGQAREKARALRRERKRGLSAGALGGGLAVLAAWFVTAAFIGDGQQPAAALASAPAVMPASAEPRKAPADGGMQEAAEVSLAVAVPPAPMASLDPRLPEDAAAVAAMRPDDARPVSPPVTAAAGRGGKHHSAGAPALVAQRVVHALPHRPAEPAAAPASGMPAHAEAAWAVAYDAPDAAYLRPSAVAYLPHDSRIELHAHTRLTGD</sequence>
<evidence type="ECO:0000313" key="3">
    <source>
        <dbReference type="EMBL" id="EHP38660.1"/>
    </source>
</evidence>
<feature type="transmembrane region" description="Helical" evidence="2">
    <location>
        <begin position="40"/>
        <end position="62"/>
    </location>
</feature>
<evidence type="ECO:0000256" key="2">
    <source>
        <dbReference type="SAM" id="Phobius"/>
    </source>
</evidence>
<organism evidence="3 4">
    <name type="scientific">Cupriavidus basilensis OR16</name>
    <dbReference type="NCBI Taxonomy" id="1127483"/>
    <lineage>
        <taxon>Bacteria</taxon>
        <taxon>Pseudomonadati</taxon>
        <taxon>Pseudomonadota</taxon>
        <taxon>Betaproteobacteria</taxon>
        <taxon>Burkholderiales</taxon>
        <taxon>Burkholderiaceae</taxon>
        <taxon>Cupriavidus</taxon>
    </lineage>
</organism>
<dbReference type="Proteomes" id="UP000005808">
    <property type="component" value="Unassembled WGS sequence"/>
</dbReference>